<evidence type="ECO:0000259" key="13">
    <source>
        <dbReference type="PROSITE" id="PS50109"/>
    </source>
</evidence>
<reference evidence="15 16" key="1">
    <citation type="submission" date="2024-06" db="EMBL/GenBank/DDBJ databases">
        <title>The Natural Products Discovery Center: Release of the First 8490 Sequenced Strains for Exploring Actinobacteria Biosynthetic Diversity.</title>
        <authorList>
            <person name="Kalkreuter E."/>
            <person name="Kautsar S.A."/>
            <person name="Yang D."/>
            <person name="Bader C.D."/>
            <person name="Teijaro C.N."/>
            <person name="Fluegel L."/>
            <person name="Davis C.M."/>
            <person name="Simpson J.R."/>
            <person name="Lauterbach L."/>
            <person name="Steele A.D."/>
            <person name="Gui C."/>
            <person name="Meng S."/>
            <person name="Li G."/>
            <person name="Viehrig K."/>
            <person name="Ye F."/>
            <person name="Su P."/>
            <person name="Kiefer A.F."/>
            <person name="Nichols A."/>
            <person name="Cepeda A.J."/>
            <person name="Yan W."/>
            <person name="Fan B."/>
            <person name="Jiang Y."/>
            <person name="Adhikari A."/>
            <person name="Zheng C.-J."/>
            <person name="Schuster L."/>
            <person name="Cowan T.M."/>
            <person name="Smanski M.J."/>
            <person name="Chevrette M.G."/>
            <person name="De Carvalho L.P.S."/>
            <person name="Shen B."/>
        </authorList>
    </citation>
    <scope>NUCLEOTIDE SEQUENCE [LARGE SCALE GENOMIC DNA]</scope>
    <source>
        <strain evidence="15 16">NPDC048946</strain>
    </source>
</reference>
<evidence type="ECO:0000259" key="14">
    <source>
        <dbReference type="PROSITE" id="PS50885"/>
    </source>
</evidence>
<sequence length="557" mass="60170">MTSVMAALTVLLVLGALGAWVLNRASAVTDRLTDRSSPALIASLRLEKALLDQETGIRGYGLSGQLAYLEPYMRGVEEQESVVGVLRPLLEGDATGRADLAAVLAAVERWQADIARPVARAEPGTLTAALVERVEAGKPQFDAVRAAAKTQQEHLEQARRTANRDLDEVEIRRNAIFGAIGVVILVLAALVFEGLRRGVTIPLERLSADARSVSHGDFDHPIEASGPADLQQLALNVEGMRRRLLAELDFTLRARAKLDEQAEDLRRSNAELEQFAYVASHDLQEPLRKVASFCQLLQRRYSGQLDERADQYIEFAVDGANRMQALINDLLAFSRVGRTDGDHDTVDLERTFARVADTISFAVEESGATITHDPLPTLTANPTQMTTLFQNLLSNAVKFRDPEQAPHVHVSVTQDGDMWDFAVTDNGIGIAPEYADRVFVIFQRLHAKDSYPGTGIGLAMCKKIVEFHGGEIGVDPGHSPGTRITFTLPVSDGPDDGTDDEIDDEIDEGPQADRDTGTGAGTGEGDEADRGTGTGVGSETGVDTGVDTGDDRDGGRK</sequence>
<comment type="caution">
    <text evidence="15">The sequence shown here is derived from an EMBL/GenBank/DDBJ whole genome shotgun (WGS) entry which is preliminary data.</text>
</comment>
<feature type="compositionally biased region" description="Acidic residues" evidence="11">
    <location>
        <begin position="493"/>
        <end position="510"/>
    </location>
</feature>
<dbReference type="CDD" id="cd00082">
    <property type="entry name" value="HisKA"/>
    <property type="match status" value="1"/>
</dbReference>
<keyword evidence="8 12" id="KW-1133">Transmembrane helix</keyword>
<dbReference type="Gene3D" id="3.30.565.10">
    <property type="entry name" value="Histidine kinase-like ATPase, C-terminal domain"/>
    <property type="match status" value="1"/>
</dbReference>
<dbReference type="SUPFAM" id="SSF47384">
    <property type="entry name" value="Homodimeric domain of signal transducing histidine kinase"/>
    <property type="match status" value="1"/>
</dbReference>
<keyword evidence="7" id="KW-0418">Kinase</keyword>
<dbReference type="SUPFAM" id="SSF55874">
    <property type="entry name" value="ATPase domain of HSP90 chaperone/DNA topoisomerase II/histidine kinase"/>
    <property type="match status" value="1"/>
</dbReference>
<dbReference type="InterPro" id="IPR003660">
    <property type="entry name" value="HAMP_dom"/>
</dbReference>
<dbReference type="Pfam" id="PF02518">
    <property type="entry name" value="HATPase_c"/>
    <property type="match status" value="1"/>
</dbReference>
<evidence type="ECO:0000256" key="5">
    <source>
        <dbReference type="ARBA" id="ARBA00022679"/>
    </source>
</evidence>
<keyword evidence="6 12" id="KW-0812">Transmembrane</keyword>
<dbReference type="GO" id="GO:0005524">
    <property type="term" value="F:ATP binding"/>
    <property type="evidence" value="ECO:0007669"/>
    <property type="project" value="UniProtKB-KW"/>
</dbReference>
<accession>A0ABV3DAH3</accession>
<dbReference type="PRINTS" id="PR00344">
    <property type="entry name" value="BCTRLSENSOR"/>
</dbReference>
<feature type="coiled-coil region" evidence="10">
    <location>
        <begin position="248"/>
        <end position="275"/>
    </location>
</feature>
<name>A0ABV3DAH3_9ACTN</name>
<dbReference type="InterPro" id="IPR052162">
    <property type="entry name" value="Sensor_kinase/Photoreceptor"/>
</dbReference>
<evidence type="ECO:0000256" key="9">
    <source>
        <dbReference type="ARBA" id="ARBA00023012"/>
    </source>
</evidence>
<feature type="domain" description="HAMP" evidence="14">
    <location>
        <begin position="197"/>
        <end position="249"/>
    </location>
</feature>
<dbReference type="InterPro" id="IPR005467">
    <property type="entry name" value="His_kinase_dom"/>
</dbReference>
<evidence type="ECO:0000256" key="2">
    <source>
        <dbReference type="ARBA" id="ARBA00004236"/>
    </source>
</evidence>
<organism evidence="15 16">
    <name type="scientific">Streptodolium elevatio</name>
    <dbReference type="NCBI Taxonomy" id="3157996"/>
    <lineage>
        <taxon>Bacteria</taxon>
        <taxon>Bacillati</taxon>
        <taxon>Actinomycetota</taxon>
        <taxon>Actinomycetes</taxon>
        <taxon>Kitasatosporales</taxon>
        <taxon>Streptomycetaceae</taxon>
        <taxon>Streptodolium</taxon>
    </lineage>
</organism>
<keyword evidence="16" id="KW-1185">Reference proteome</keyword>
<dbReference type="SMART" id="SM00304">
    <property type="entry name" value="HAMP"/>
    <property type="match status" value="1"/>
</dbReference>
<evidence type="ECO:0000313" key="16">
    <source>
        <dbReference type="Proteomes" id="UP001551482"/>
    </source>
</evidence>
<evidence type="ECO:0000256" key="12">
    <source>
        <dbReference type="SAM" id="Phobius"/>
    </source>
</evidence>
<evidence type="ECO:0000313" key="15">
    <source>
        <dbReference type="EMBL" id="MEU8132681.1"/>
    </source>
</evidence>
<dbReference type="InterPro" id="IPR036097">
    <property type="entry name" value="HisK_dim/P_sf"/>
</dbReference>
<dbReference type="Proteomes" id="UP001551482">
    <property type="component" value="Unassembled WGS sequence"/>
</dbReference>
<dbReference type="InterPro" id="IPR036890">
    <property type="entry name" value="HATPase_C_sf"/>
</dbReference>
<dbReference type="SUPFAM" id="SSF158472">
    <property type="entry name" value="HAMP domain-like"/>
    <property type="match status" value="1"/>
</dbReference>
<dbReference type="PANTHER" id="PTHR43304">
    <property type="entry name" value="PHYTOCHROME-LIKE PROTEIN CPH1"/>
    <property type="match status" value="1"/>
</dbReference>
<dbReference type="RefSeq" id="WP_358348905.1">
    <property type="nucleotide sequence ID" value="NZ_JBEZFP010000007.1"/>
</dbReference>
<feature type="transmembrane region" description="Helical" evidence="12">
    <location>
        <begin position="175"/>
        <end position="195"/>
    </location>
</feature>
<keyword evidence="12" id="KW-0472">Membrane</keyword>
<feature type="region of interest" description="Disordered" evidence="11">
    <location>
        <begin position="473"/>
        <end position="557"/>
    </location>
</feature>
<evidence type="ECO:0000256" key="11">
    <source>
        <dbReference type="SAM" id="MobiDB-lite"/>
    </source>
</evidence>
<dbReference type="EMBL" id="JBEZFP010000007">
    <property type="protein sequence ID" value="MEU8132681.1"/>
    <property type="molecule type" value="Genomic_DNA"/>
</dbReference>
<keyword evidence="5" id="KW-0808">Transferase</keyword>
<evidence type="ECO:0000256" key="1">
    <source>
        <dbReference type="ARBA" id="ARBA00000085"/>
    </source>
</evidence>
<dbReference type="PROSITE" id="PS50885">
    <property type="entry name" value="HAMP"/>
    <property type="match status" value="1"/>
</dbReference>
<dbReference type="Pfam" id="PF00672">
    <property type="entry name" value="HAMP"/>
    <property type="match status" value="1"/>
</dbReference>
<keyword evidence="9" id="KW-0902">Two-component regulatory system</keyword>
<comment type="subcellular location">
    <subcellularLocation>
        <location evidence="2">Cell membrane</location>
    </subcellularLocation>
</comment>
<dbReference type="Gene3D" id="1.10.287.130">
    <property type="match status" value="1"/>
</dbReference>
<evidence type="ECO:0000256" key="4">
    <source>
        <dbReference type="ARBA" id="ARBA00022553"/>
    </source>
</evidence>
<dbReference type="PANTHER" id="PTHR43304:SF1">
    <property type="entry name" value="PAC DOMAIN-CONTAINING PROTEIN"/>
    <property type="match status" value="1"/>
</dbReference>
<dbReference type="Gene3D" id="6.10.340.10">
    <property type="match status" value="1"/>
</dbReference>
<keyword evidence="10" id="KW-0175">Coiled coil</keyword>
<dbReference type="InterPro" id="IPR004358">
    <property type="entry name" value="Sig_transdc_His_kin-like_C"/>
</dbReference>
<dbReference type="EC" id="2.7.13.3" evidence="3"/>
<protein>
    <recommendedName>
        <fullName evidence="3">histidine kinase</fullName>
        <ecNumber evidence="3">2.7.13.3</ecNumber>
    </recommendedName>
</protein>
<dbReference type="Pfam" id="PF00512">
    <property type="entry name" value="HisKA"/>
    <property type="match status" value="1"/>
</dbReference>
<keyword evidence="4" id="KW-0597">Phosphoprotein</keyword>
<evidence type="ECO:0000256" key="7">
    <source>
        <dbReference type="ARBA" id="ARBA00022777"/>
    </source>
</evidence>
<evidence type="ECO:0000256" key="10">
    <source>
        <dbReference type="SAM" id="Coils"/>
    </source>
</evidence>
<evidence type="ECO:0000256" key="6">
    <source>
        <dbReference type="ARBA" id="ARBA00022692"/>
    </source>
</evidence>
<dbReference type="SMART" id="SM00387">
    <property type="entry name" value="HATPase_c"/>
    <property type="match status" value="1"/>
</dbReference>
<comment type="catalytic activity">
    <reaction evidence="1">
        <text>ATP + protein L-histidine = ADP + protein N-phospho-L-histidine.</text>
        <dbReference type="EC" id="2.7.13.3"/>
    </reaction>
</comment>
<dbReference type="PROSITE" id="PS50109">
    <property type="entry name" value="HIS_KIN"/>
    <property type="match status" value="1"/>
</dbReference>
<evidence type="ECO:0000256" key="8">
    <source>
        <dbReference type="ARBA" id="ARBA00022989"/>
    </source>
</evidence>
<feature type="domain" description="Histidine kinase" evidence="13">
    <location>
        <begin position="278"/>
        <end position="492"/>
    </location>
</feature>
<keyword evidence="15" id="KW-0067">ATP-binding</keyword>
<evidence type="ECO:0000256" key="3">
    <source>
        <dbReference type="ARBA" id="ARBA00012438"/>
    </source>
</evidence>
<dbReference type="InterPro" id="IPR003594">
    <property type="entry name" value="HATPase_dom"/>
</dbReference>
<keyword evidence="15" id="KW-0547">Nucleotide-binding</keyword>
<dbReference type="InterPro" id="IPR003661">
    <property type="entry name" value="HisK_dim/P_dom"/>
</dbReference>
<dbReference type="Pfam" id="PF05227">
    <property type="entry name" value="CHASE3"/>
    <property type="match status" value="1"/>
</dbReference>
<gene>
    <name evidence="15" type="ORF">AB0C36_04145</name>
</gene>
<dbReference type="CDD" id="cd06225">
    <property type="entry name" value="HAMP"/>
    <property type="match status" value="1"/>
</dbReference>
<dbReference type="InterPro" id="IPR007891">
    <property type="entry name" value="CHASE3"/>
</dbReference>
<dbReference type="SMART" id="SM00388">
    <property type="entry name" value="HisKA"/>
    <property type="match status" value="1"/>
</dbReference>
<proteinExistence type="predicted"/>